<organism evidence="2 3">
    <name type="scientific">Chiloscyllium punctatum</name>
    <name type="common">Brownbanded bambooshark</name>
    <name type="synonym">Hemiscyllium punctatum</name>
    <dbReference type="NCBI Taxonomy" id="137246"/>
    <lineage>
        <taxon>Eukaryota</taxon>
        <taxon>Metazoa</taxon>
        <taxon>Chordata</taxon>
        <taxon>Craniata</taxon>
        <taxon>Vertebrata</taxon>
        <taxon>Chondrichthyes</taxon>
        <taxon>Elasmobranchii</taxon>
        <taxon>Galeomorphii</taxon>
        <taxon>Galeoidea</taxon>
        <taxon>Orectolobiformes</taxon>
        <taxon>Hemiscylliidae</taxon>
        <taxon>Chiloscyllium</taxon>
    </lineage>
</organism>
<proteinExistence type="predicted"/>
<feature type="compositionally biased region" description="Polar residues" evidence="1">
    <location>
        <begin position="118"/>
        <end position="130"/>
    </location>
</feature>
<feature type="compositionally biased region" description="Polar residues" evidence="1">
    <location>
        <begin position="80"/>
        <end position="96"/>
    </location>
</feature>
<dbReference type="AlphaFoldDB" id="A0A401RFC0"/>
<reference evidence="2 3" key="1">
    <citation type="journal article" date="2018" name="Nat. Ecol. Evol.">
        <title>Shark genomes provide insights into elasmobranch evolution and the origin of vertebrates.</title>
        <authorList>
            <person name="Hara Y"/>
            <person name="Yamaguchi K"/>
            <person name="Onimaru K"/>
            <person name="Kadota M"/>
            <person name="Koyanagi M"/>
            <person name="Keeley SD"/>
            <person name="Tatsumi K"/>
            <person name="Tanaka K"/>
            <person name="Motone F"/>
            <person name="Kageyama Y"/>
            <person name="Nozu R"/>
            <person name="Adachi N"/>
            <person name="Nishimura O"/>
            <person name="Nakagawa R"/>
            <person name="Tanegashima C"/>
            <person name="Kiyatake I"/>
            <person name="Matsumoto R"/>
            <person name="Murakumo K"/>
            <person name="Nishida K"/>
            <person name="Terakita A"/>
            <person name="Kuratani S"/>
            <person name="Sato K"/>
            <person name="Hyodo S Kuraku.S."/>
        </authorList>
    </citation>
    <scope>NUCLEOTIDE SEQUENCE [LARGE SCALE GENOMIC DNA]</scope>
</reference>
<comment type="caution">
    <text evidence="2">The sequence shown here is derived from an EMBL/GenBank/DDBJ whole genome shotgun (WGS) entry which is preliminary data.</text>
</comment>
<dbReference type="Proteomes" id="UP000287033">
    <property type="component" value="Unassembled WGS sequence"/>
</dbReference>
<name>A0A401RFC0_CHIPU</name>
<keyword evidence="3" id="KW-1185">Reference proteome</keyword>
<feature type="compositionally biased region" description="Basic and acidic residues" evidence="1">
    <location>
        <begin position="160"/>
        <end position="190"/>
    </location>
</feature>
<protein>
    <submittedName>
        <fullName evidence="2">Uncharacterized protein</fullName>
    </submittedName>
</protein>
<accession>A0A401RFC0</accession>
<evidence type="ECO:0000313" key="3">
    <source>
        <dbReference type="Proteomes" id="UP000287033"/>
    </source>
</evidence>
<evidence type="ECO:0000313" key="2">
    <source>
        <dbReference type="EMBL" id="GCC16851.1"/>
    </source>
</evidence>
<feature type="region of interest" description="Disordered" evidence="1">
    <location>
        <begin position="78"/>
        <end position="195"/>
    </location>
</feature>
<dbReference type="EMBL" id="BEZZ01003928">
    <property type="protein sequence ID" value="GCC16851.1"/>
    <property type="molecule type" value="Genomic_DNA"/>
</dbReference>
<sequence length="220" mass="24495">MNKSLHDRSCKAGPESAEALSRRIKITSDKNLTDAQVLSCSEHFKQEGMNEAEKLSRSVSPSISVDDEISERLWEEYSPSCGSVHSEQLVDLTSPTEKSRNEEQSDASNEEQIPMPSHSPSPCRTPTAMLSETDELPESQIGKKAQFKVSFLEPESEEIHEEHVGIKGEEFKDNREDSEDFKGDGRKSSDSKASPLVDMLLSSFVNDAIEQLEEIMEVSS</sequence>
<gene>
    <name evidence="2" type="ORF">chiPu_0021443</name>
</gene>
<evidence type="ECO:0000256" key="1">
    <source>
        <dbReference type="SAM" id="MobiDB-lite"/>
    </source>
</evidence>